<protein>
    <submittedName>
        <fullName evidence="1">Uncharacterized protein</fullName>
    </submittedName>
</protein>
<dbReference type="RefSeq" id="WP_344339355.1">
    <property type="nucleotide sequence ID" value="NZ_BAAAQT010000001.1"/>
</dbReference>
<dbReference type="Proteomes" id="UP001501599">
    <property type="component" value="Unassembled WGS sequence"/>
</dbReference>
<keyword evidence="2" id="KW-1185">Reference proteome</keyword>
<gene>
    <name evidence="1" type="ORF">GCM10009846_01730</name>
</gene>
<dbReference type="EMBL" id="BAAAQT010000001">
    <property type="protein sequence ID" value="GAA2170637.1"/>
    <property type="molecule type" value="Genomic_DNA"/>
</dbReference>
<proteinExistence type="predicted"/>
<name>A0ABN3AIZ3_9MICO</name>
<evidence type="ECO:0000313" key="1">
    <source>
        <dbReference type="EMBL" id="GAA2170637.1"/>
    </source>
</evidence>
<sequence length="213" mass="23316">MANSKLDGAADEVRETLMAQFRRIARLHRKRARDRADKMESDAEAIRDLDRFDHMPDDLADVHALPNGSRPHPSTYFSREDLDDHESRFQNGGTRFMPRANLEKYGPAQADGTSFLMSSDEVDQMLIDTGGDQELMERALGLDPGGLDGDLVRVDVPNPFDHGIRMPTGNEKGANDHWLPGGTLPGGISEGVIDGGGLVRGVDYTVDDFVPGG</sequence>
<accession>A0ABN3AIZ3</accession>
<reference evidence="1 2" key="1">
    <citation type="journal article" date="2019" name="Int. J. Syst. Evol. Microbiol.">
        <title>The Global Catalogue of Microorganisms (GCM) 10K type strain sequencing project: providing services to taxonomists for standard genome sequencing and annotation.</title>
        <authorList>
            <consortium name="The Broad Institute Genomics Platform"/>
            <consortium name="The Broad Institute Genome Sequencing Center for Infectious Disease"/>
            <person name="Wu L."/>
            <person name="Ma J."/>
        </authorList>
    </citation>
    <scope>NUCLEOTIDE SEQUENCE [LARGE SCALE GENOMIC DNA]</scope>
    <source>
        <strain evidence="1 2">JCM 16026</strain>
    </source>
</reference>
<comment type="caution">
    <text evidence="1">The sequence shown here is derived from an EMBL/GenBank/DDBJ whole genome shotgun (WGS) entry which is preliminary data.</text>
</comment>
<organism evidence="1 2">
    <name type="scientific">Agrococcus versicolor</name>
    <dbReference type="NCBI Taxonomy" id="501482"/>
    <lineage>
        <taxon>Bacteria</taxon>
        <taxon>Bacillati</taxon>
        <taxon>Actinomycetota</taxon>
        <taxon>Actinomycetes</taxon>
        <taxon>Micrococcales</taxon>
        <taxon>Microbacteriaceae</taxon>
        <taxon>Agrococcus</taxon>
    </lineage>
</organism>
<evidence type="ECO:0000313" key="2">
    <source>
        <dbReference type="Proteomes" id="UP001501599"/>
    </source>
</evidence>